<evidence type="ECO:0000256" key="3">
    <source>
        <dbReference type="ARBA" id="ARBA00022692"/>
    </source>
</evidence>
<dbReference type="GO" id="GO:0016020">
    <property type="term" value="C:membrane"/>
    <property type="evidence" value="ECO:0007669"/>
    <property type="project" value="UniProtKB-SubCell"/>
</dbReference>
<gene>
    <name evidence="8" type="primary">Oca2_5</name>
    <name evidence="8" type="ORF">Bhyg_06725</name>
</gene>
<evidence type="ECO:0000313" key="9">
    <source>
        <dbReference type="Proteomes" id="UP001151699"/>
    </source>
</evidence>
<organism evidence="8 9">
    <name type="scientific">Pseudolycoriella hygida</name>
    <dbReference type="NCBI Taxonomy" id="35572"/>
    <lineage>
        <taxon>Eukaryota</taxon>
        <taxon>Metazoa</taxon>
        <taxon>Ecdysozoa</taxon>
        <taxon>Arthropoda</taxon>
        <taxon>Hexapoda</taxon>
        <taxon>Insecta</taxon>
        <taxon>Pterygota</taxon>
        <taxon>Neoptera</taxon>
        <taxon>Endopterygota</taxon>
        <taxon>Diptera</taxon>
        <taxon>Nematocera</taxon>
        <taxon>Sciaroidea</taxon>
        <taxon>Sciaridae</taxon>
        <taxon>Pseudolycoriella</taxon>
    </lineage>
</organism>
<dbReference type="AlphaFoldDB" id="A0A9Q0N168"/>
<dbReference type="EMBL" id="WJQU01000002">
    <property type="protein sequence ID" value="KAJ6641782.1"/>
    <property type="molecule type" value="Genomic_DNA"/>
</dbReference>
<feature type="transmembrane region" description="Helical" evidence="6">
    <location>
        <begin position="302"/>
        <end position="319"/>
    </location>
</feature>
<name>A0A9Q0N168_9DIPT</name>
<evidence type="ECO:0000313" key="8">
    <source>
        <dbReference type="EMBL" id="KAJ6641782.1"/>
    </source>
</evidence>
<evidence type="ECO:0000256" key="5">
    <source>
        <dbReference type="ARBA" id="ARBA00023136"/>
    </source>
</evidence>
<dbReference type="GO" id="GO:0055085">
    <property type="term" value="P:transmembrane transport"/>
    <property type="evidence" value="ECO:0007669"/>
    <property type="project" value="InterPro"/>
</dbReference>
<accession>A0A9Q0N168</accession>
<keyword evidence="2" id="KW-0813">Transport</keyword>
<dbReference type="OrthoDB" id="442352at2759"/>
<dbReference type="CDD" id="cd01116">
    <property type="entry name" value="P_permease"/>
    <property type="match status" value="1"/>
</dbReference>
<feature type="transmembrane region" description="Helical" evidence="6">
    <location>
        <begin position="276"/>
        <end position="295"/>
    </location>
</feature>
<feature type="transmembrane region" description="Helical" evidence="6">
    <location>
        <begin position="456"/>
        <end position="479"/>
    </location>
</feature>
<comment type="subcellular location">
    <subcellularLocation>
        <location evidence="1">Membrane</location>
        <topology evidence="1">Multi-pass membrane protein</topology>
    </subcellularLocation>
</comment>
<dbReference type="PANTHER" id="PTHR43568:SF1">
    <property type="entry name" value="P PROTEIN"/>
    <property type="match status" value="1"/>
</dbReference>
<protein>
    <submittedName>
        <fullName evidence="8">P protein</fullName>
    </submittedName>
</protein>
<dbReference type="PANTHER" id="PTHR43568">
    <property type="entry name" value="P PROTEIN"/>
    <property type="match status" value="1"/>
</dbReference>
<keyword evidence="4 6" id="KW-1133">Transmembrane helix</keyword>
<feature type="transmembrane region" description="Helical" evidence="6">
    <location>
        <begin position="339"/>
        <end position="363"/>
    </location>
</feature>
<dbReference type="Proteomes" id="UP001151699">
    <property type="component" value="Chromosome B"/>
</dbReference>
<evidence type="ECO:0000256" key="4">
    <source>
        <dbReference type="ARBA" id="ARBA00022989"/>
    </source>
</evidence>
<sequence>MKSFKDVMSPSKKKRLNYPRASVISTVSRLSVGDITEEAVSEWKHLPREIRLDPSLDPFKRKNELLKSVQGDATPRESINEDDEKHIEIEKEMNGSQGSGHGEVTQKKEEHKTNKYFTWTKLSLLVIVWLAFTWFLMRNDEKELEHRKLAVTSGEILSYELHHTPVNPRVRLVFEGSFLNTYSDESATNYLYFYLSRSSHGGIAHNVSDVLHLPITEESLIDTIEEMEREKTVYLQDSDFQSLREHDEVLTVNMFTHMTKALPINFVYDPSPLDEGLGLILGAIVLIGLYVLIVLELVHRTLAAILGSTMAIGILAALHERPTLEHVISWIDVETLLLLFGMMVLVAILSQTGVFDYLAVYAFKITKGKVWPLIICLCVFTGLLSSVLDNVTTILLMAPVTIRLCEVMELDPVPVLIFTVIFSNIGGTMTPVGDPPNVIIASNSYISSNGINFANFTLHMMICSGIVMIVTIFMIRFIYRDPASLRFSEPKAIRELKHEINVWQRAIDSLGNYSNSQDQLRKSLEKKVRKLNRLLEERLLHSEVSKEVYQATLQELEEKYPIKNKPLLIKSCVVLVFVIGFFFLHSAPSIQKLSLGWTALLGAVLLLILYNREDMESILGHVEWATLVFFAALFVLMEALTELGLIDWIGHQTESVILSVEEKYQLAVAILLILWVSAIIGAFVDNIPLTAMMLKIVIALAENENLTLPLQPLVWSLALGACLGGNGTLIGASANVVAAGMATTHGYKLTFNQFFKIGFPIMIVSIIVCTIYLMICHVLFSWH</sequence>
<evidence type="ECO:0000256" key="2">
    <source>
        <dbReference type="ARBA" id="ARBA00022448"/>
    </source>
</evidence>
<evidence type="ECO:0000256" key="1">
    <source>
        <dbReference type="ARBA" id="ARBA00004141"/>
    </source>
</evidence>
<comment type="caution">
    <text evidence="8">The sequence shown here is derived from an EMBL/GenBank/DDBJ whole genome shotgun (WGS) entry which is preliminary data.</text>
</comment>
<keyword evidence="3 6" id="KW-0812">Transmembrane</keyword>
<reference evidence="8" key="1">
    <citation type="submission" date="2022-07" db="EMBL/GenBank/DDBJ databases">
        <authorList>
            <person name="Trinca V."/>
            <person name="Uliana J.V.C."/>
            <person name="Torres T.T."/>
            <person name="Ward R.J."/>
            <person name="Monesi N."/>
        </authorList>
    </citation>
    <scope>NUCLEOTIDE SEQUENCE</scope>
    <source>
        <strain evidence="8">HSMRA1968</strain>
        <tissue evidence="8">Whole embryos</tissue>
    </source>
</reference>
<feature type="transmembrane region" description="Helical" evidence="6">
    <location>
        <begin position="593"/>
        <end position="610"/>
    </location>
</feature>
<feature type="transmembrane region" description="Helical" evidence="6">
    <location>
        <begin position="116"/>
        <end position="137"/>
    </location>
</feature>
<evidence type="ECO:0000259" key="7">
    <source>
        <dbReference type="Pfam" id="PF03600"/>
    </source>
</evidence>
<feature type="transmembrane region" description="Helical" evidence="6">
    <location>
        <begin position="757"/>
        <end position="780"/>
    </location>
</feature>
<evidence type="ECO:0000256" key="6">
    <source>
        <dbReference type="SAM" id="Phobius"/>
    </source>
</evidence>
<proteinExistence type="predicted"/>
<feature type="transmembrane region" description="Helical" evidence="6">
    <location>
        <begin position="370"/>
        <end position="388"/>
    </location>
</feature>
<dbReference type="InterPro" id="IPR051475">
    <property type="entry name" value="Diverse_Ion_Transporter"/>
</dbReference>
<feature type="domain" description="Citrate transporter-like" evidence="7">
    <location>
        <begin position="290"/>
        <end position="720"/>
    </location>
</feature>
<keyword evidence="9" id="KW-1185">Reference proteome</keyword>
<feature type="transmembrane region" description="Helical" evidence="6">
    <location>
        <begin position="567"/>
        <end position="587"/>
    </location>
</feature>
<dbReference type="InterPro" id="IPR004680">
    <property type="entry name" value="Cit_transptr-like_dom"/>
</dbReference>
<keyword evidence="5 6" id="KW-0472">Membrane</keyword>
<feature type="transmembrane region" description="Helical" evidence="6">
    <location>
        <begin position="666"/>
        <end position="684"/>
    </location>
</feature>
<feature type="transmembrane region" description="Helical" evidence="6">
    <location>
        <begin position="622"/>
        <end position="646"/>
    </location>
</feature>
<dbReference type="Pfam" id="PF03600">
    <property type="entry name" value="CitMHS"/>
    <property type="match status" value="1"/>
</dbReference>